<name>A0A183H9U9_9BILA</name>
<accession>A0A183H9U9</accession>
<proteinExistence type="predicted"/>
<dbReference type="EMBL" id="UZAJ01003163">
    <property type="protein sequence ID" value="VDO39455.1"/>
    <property type="molecule type" value="Genomic_DNA"/>
</dbReference>
<evidence type="ECO:0000313" key="2">
    <source>
        <dbReference type="EMBL" id="VDO39455.1"/>
    </source>
</evidence>
<protein>
    <submittedName>
        <fullName evidence="4">DUF1716 domain-containing protein</fullName>
    </submittedName>
</protein>
<sequence>MRKGENLERKKKKLKDKTKSSESKEMSVPIFNLPKLELPKPVITKGQAVIKLLCSDGSQDDEHPSVGISGTLDRDIVLQENANENTINGNNEVIGNNVPIKTMNIEKCKKNLEYDRSKRRKDTVRQNEPGADSFLKGAILEDSKNITKLSENQNLHPSWIAKKQEHEALKQLKASCKAKKIVFDDD</sequence>
<dbReference type="AlphaFoldDB" id="A0A183H9U9"/>
<dbReference type="Proteomes" id="UP000267606">
    <property type="component" value="Unassembled WGS sequence"/>
</dbReference>
<organism evidence="4">
    <name type="scientific">Onchocerca flexuosa</name>
    <dbReference type="NCBI Taxonomy" id="387005"/>
    <lineage>
        <taxon>Eukaryota</taxon>
        <taxon>Metazoa</taxon>
        <taxon>Ecdysozoa</taxon>
        <taxon>Nematoda</taxon>
        <taxon>Chromadorea</taxon>
        <taxon>Rhabditida</taxon>
        <taxon>Spirurina</taxon>
        <taxon>Spiruromorpha</taxon>
        <taxon>Filarioidea</taxon>
        <taxon>Onchocercidae</taxon>
        <taxon>Onchocerca</taxon>
    </lineage>
</organism>
<feature type="region of interest" description="Disordered" evidence="1">
    <location>
        <begin position="1"/>
        <end position="27"/>
    </location>
</feature>
<reference evidence="2 3" key="2">
    <citation type="submission" date="2018-11" db="EMBL/GenBank/DDBJ databases">
        <authorList>
            <consortium name="Pathogen Informatics"/>
        </authorList>
    </citation>
    <scope>NUCLEOTIDE SEQUENCE [LARGE SCALE GENOMIC DNA]</scope>
</reference>
<evidence type="ECO:0000256" key="1">
    <source>
        <dbReference type="SAM" id="MobiDB-lite"/>
    </source>
</evidence>
<dbReference type="WBParaSite" id="OFLC_0000426001-mRNA-1">
    <property type="protein sequence ID" value="OFLC_0000426001-mRNA-1"/>
    <property type="gene ID" value="OFLC_0000426001"/>
</dbReference>
<evidence type="ECO:0000313" key="4">
    <source>
        <dbReference type="WBParaSite" id="OFLC_0000426001-mRNA-1"/>
    </source>
</evidence>
<evidence type="ECO:0000313" key="3">
    <source>
        <dbReference type="Proteomes" id="UP000267606"/>
    </source>
</evidence>
<keyword evidence="3" id="KW-1185">Reference proteome</keyword>
<reference evidence="4" key="1">
    <citation type="submission" date="2016-06" db="UniProtKB">
        <authorList>
            <consortium name="WormBaseParasite"/>
        </authorList>
    </citation>
    <scope>IDENTIFICATION</scope>
</reference>
<dbReference type="STRING" id="387005.A0A183H9U9"/>
<gene>
    <name evidence="2" type="ORF">OFLC_LOCUS4262</name>
</gene>